<comment type="caution">
    <text evidence="11">The sequence shown here is derived from an EMBL/GenBank/DDBJ whole genome shotgun (WGS) entry which is preliminary data.</text>
</comment>
<accession>A0AAV4ENK7</accession>
<feature type="region of interest" description="Disordered" evidence="9">
    <location>
        <begin position="389"/>
        <end position="457"/>
    </location>
</feature>
<dbReference type="SUPFAM" id="SSF56112">
    <property type="entry name" value="Protein kinase-like (PK-like)"/>
    <property type="match status" value="1"/>
</dbReference>
<feature type="region of interest" description="Disordered" evidence="9">
    <location>
        <begin position="291"/>
        <end position="373"/>
    </location>
</feature>
<evidence type="ECO:0000256" key="2">
    <source>
        <dbReference type="ARBA" id="ARBA00022527"/>
    </source>
</evidence>
<dbReference type="PANTHER" id="PTHR46716">
    <property type="entry name" value="MITOGEN-ACTIVATED PROTEIN KINASE KINASE KINASE 7"/>
    <property type="match status" value="1"/>
</dbReference>
<gene>
    <name evidence="11" type="ORF">ElyMa_000119600</name>
</gene>
<evidence type="ECO:0000259" key="10">
    <source>
        <dbReference type="PROSITE" id="PS50011"/>
    </source>
</evidence>
<keyword evidence="2" id="KW-0723">Serine/threonine-protein kinase</keyword>
<feature type="region of interest" description="Disordered" evidence="9">
    <location>
        <begin position="544"/>
        <end position="583"/>
    </location>
</feature>
<evidence type="ECO:0000256" key="5">
    <source>
        <dbReference type="ARBA" id="ARBA00022777"/>
    </source>
</evidence>
<proteinExistence type="inferred from homology"/>
<dbReference type="InterPro" id="IPR011009">
    <property type="entry name" value="Kinase-like_dom_sf"/>
</dbReference>
<sequence length="741" mass="81247">MEATSFVEEIDFKELNFIEVVGKGAFGVVSRAKWRGKDVAVKRIETESEKVAFMQELKQLSRVNHPNIVRLYGACREQPVCLVMEYAEGGSLYNVLHGSGQQPNYSAAHAMSWCLQCARGVEYLHNMKPKALVHRDLKPPNWGIILWEVLTRRKPFNELNGPAFAIMWAVHTGKRPPPIQNLPKPLEVLMTRCWSGNPSERPSMAEVVRVMSSLYQFFQGGDEPLVISRSSGSWDDDSFSMVESPGPFSVATGESQHRTISDTLRYNHDPGPFPPVTPVAVEEERRRLPLGQMSAPPSLAASRESLHDPRGSRSVTPVMDPGSSGPKRFSADLSGKTDDLDFSSPGGHQLQGPVPPPHPHRVQGHRRSGSQGTTPAYVLAARPHMSAGVGAQGSSVLPPGVAGPPYHPQLSPRGPRQSRSGSMGDLLNSATSGLSSPPQIVVTPSPPPRPHRGMGHRRIGSDEYARFSHTSTPLSINTGEGEGVGAGLVRGPGGNFLNQQQPFSPQRQQHSYHPLAAGSGGGTVVRPPPVHHSHTVPLFESLTTGRRGRTDGAPTGINSTPTRSVSHQPPPSTREHVAVSPRSVSLTSDPLLPLMARQGHQADDNETPFSNAETQRTSFANVEHAFINNDAYFSLDPHLQPIPPCPTNKESMEIFQDHCRMAQEYLRMQAEIAVLTQRKHELTKEREKEEERSLKSGPQLKVIEEYTKLTAENESLMSVHKDLKSQIERYKRQDAAAKRSG</sequence>
<evidence type="ECO:0000313" key="12">
    <source>
        <dbReference type="Proteomes" id="UP000762676"/>
    </source>
</evidence>
<evidence type="ECO:0000256" key="8">
    <source>
        <dbReference type="SAM" id="Coils"/>
    </source>
</evidence>
<name>A0AAV4ENK7_9GAST</name>
<keyword evidence="8" id="KW-0175">Coiled coil</keyword>
<dbReference type="Pfam" id="PF07714">
    <property type="entry name" value="PK_Tyr_Ser-Thr"/>
    <property type="match status" value="2"/>
</dbReference>
<evidence type="ECO:0000256" key="9">
    <source>
        <dbReference type="SAM" id="MobiDB-lite"/>
    </source>
</evidence>
<feature type="coiled-coil region" evidence="8">
    <location>
        <begin position="665"/>
        <end position="740"/>
    </location>
</feature>
<keyword evidence="4 7" id="KW-0547">Nucleotide-binding</keyword>
<feature type="compositionally biased region" description="Polar residues" evidence="9">
    <location>
        <begin position="556"/>
        <end position="567"/>
    </location>
</feature>
<dbReference type="PANTHER" id="PTHR46716:SF1">
    <property type="entry name" value="MITOGEN-ACTIVATED PROTEIN KINASE KINASE KINASE 7"/>
    <property type="match status" value="1"/>
</dbReference>
<organism evidence="11 12">
    <name type="scientific">Elysia marginata</name>
    <dbReference type="NCBI Taxonomy" id="1093978"/>
    <lineage>
        <taxon>Eukaryota</taxon>
        <taxon>Metazoa</taxon>
        <taxon>Spiralia</taxon>
        <taxon>Lophotrochozoa</taxon>
        <taxon>Mollusca</taxon>
        <taxon>Gastropoda</taxon>
        <taxon>Heterobranchia</taxon>
        <taxon>Euthyneura</taxon>
        <taxon>Panpulmonata</taxon>
        <taxon>Sacoglossa</taxon>
        <taxon>Placobranchoidea</taxon>
        <taxon>Plakobranchidae</taxon>
        <taxon>Elysia</taxon>
    </lineage>
</organism>
<keyword evidence="3" id="KW-0808">Transferase</keyword>
<evidence type="ECO:0000256" key="1">
    <source>
        <dbReference type="ARBA" id="ARBA00006529"/>
    </source>
</evidence>
<dbReference type="InterPro" id="IPR000719">
    <property type="entry name" value="Prot_kinase_dom"/>
</dbReference>
<dbReference type="PROSITE" id="PS00107">
    <property type="entry name" value="PROTEIN_KINASE_ATP"/>
    <property type="match status" value="1"/>
</dbReference>
<dbReference type="Gene3D" id="3.30.200.20">
    <property type="entry name" value="Phosphorylase Kinase, domain 1"/>
    <property type="match status" value="1"/>
</dbReference>
<keyword evidence="12" id="KW-1185">Reference proteome</keyword>
<dbReference type="InterPro" id="IPR001245">
    <property type="entry name" value="Ser-Thr/Tyr_kinase_cat_dom"/>
</dbReference>
<comment type="similarity">
    <text evidence="1">Belongs to the protein kinase superfamily. STE Ser/Thr protein kinase family. MAP kinase kinase kinase subfamily.</text>
</comment>
<dbReference type="InterPro" id="IPR017441">
    <property type="entry name" value="Protein_kinase_ATP_BS"/>
</dbReference>
<dbReference type="GO" id="GO:0007254">
    <property type="term" value="P:JNK cascade"/>
    <property type="evidence" value="ECO:0007669"/>
    <property type="project" value="TreeGrafter"/>
</dbReference>
<dbReference type="FunFam" id="3.30.200.20:FF:000152">
    <property type="entry name" value="Mitogen-activated protein kinase kinase kinase 7"/>
    <property type="match status" value="1"/>
</dbReference>
<feature type="compositionally biased region" description="Low complexity" evidence="9">
    <location>
        <begin position="408"/>
        <end position="422"/>
    </location>
</feature>
<keyword evidence="6 7" id="KW-0067">ATP-binding</keyword>
<evidence type="ECO:0000256" key="7">
    <source>
        <dbReference type="PROSITE-ProRule" id="PRU10141"/>
    </source>
</evidence>
<evidence type="ECO:0000256" key="3">
    <source>
        <dbReference type="ARBA" id="ARBA00022679"/>
    </source>
</evidence>
<dbReference type="GO" id="GO:0043123">
    <property type="term" value="P:positive regulation of canonical NF-kappaB signal transduction"/>
    <property type="evidence" value="ECO:0007669"/>
    <property type="project" value="TreeGrafter"/>
</dbReference>
<protein>
    <submittedName>
        <fullName evidence="11">Mitogen-activated protein kinase kinase kinase 7</fullName>
    </submittedName>
</protein>
<keyword evidence="5 11" id="KW-0418">Kinase</keyword>
<feature type="binding site" evidence="7">
    <location>
        <position position="42"/>
    </location>
    <ligand>
        <name>ATP</name>
        <dbReference type="ChEBI" id="CHEBI:30616"/>
    </ligand>
</feature>
<dbReference type="GO" id="GO:0005524">
    <property type="term" value="F:ATP binding"/>
    <property type="evidence" value="ECO:0007669"/>
    <property type="project" value="UniProtKB-UniRule"/>
</dbReference>
<dbReference type="GO" id="GO:0004709">
    <property type="term" value="F:MAP kinase kinase kinase activity"/>
    <property type="evidence" value="ECO:0007669"/>
    <property type="project" value="TreeGrafter"/>
</dbReference>
<dbReference type="SMART" id="SM00220">
    <property type="entry name" value="S_TKc"/>
    <property type="match status" value="1"/>
</dbReference>
<dbReference type="PROSITE" id="PS50011">
    <property type="entry name" value="PROTEIN_KINASE_DOM"/>
    <property type="match status" value="1"/>
</dbReference>
<dbReference type="GO" id="GO:0006955">
    <property type="term" value="P:immune response"/>
    <property type="evidence" value="ECO:0007669"/>
    <property type="project" value="TreeGrafter"/>
</dbReference>
<feature type="domain" description="Protein kinase" evidence="10">
    <location>
        <begin position="15"/>
        <end position="288"/>
    </location>
</feature>
<dbReference type="EMBL" id="BMAT01000221">
    <property type="protein sequence ID" value="GFR62015.1"/>
    <property type="molecule type" value="Genomic_DNA"/>
</dbReference>
<reference evidence="11 12" key="1">
    <citation type="journal article" date="2021" name="Elife">
        <title>Chloroplast acquisition without the gene transfer in kleptoplastic sea slugs, Plakobranchus ocellatus.</title>
        <authorList>
            <person name="Maeda T."/>
            <person name="Takahashi S."/>
            <person name="Yoshida T."/>
            <person name="Shimamura S."/>
            <person name="Takaki Y."/>
            <person name="Nagai Y."/>
            <person name="Toyoda A."/>
            <person name="Suzuki Y."/>
            <person name="Arimoto A."/>
            <person name="Ishii H."/>
            <person name="Satoh N."/>
            <person name="Nishiyama T."/>
            <person name="Hasebe M."/>
            <person name="Maruyama T."/>
            <person name="Minagawa J."/>
            <person name="Obokata J."/>
            <person name="Shigenobu S."/>
        </authorList>
    </citation>
    <scope>NUCLEOTIDE SEQUENCE [LARGE SCALE GENOMIC DNA]</scope>
</reference>
<dbReference type="AlphaFoldDB" id="A0AAV4ENK7"/>
<evidence type="ECO:0000256" key="6">
    <source>
        <dbReference type="ARBA" id="ARBA00022840"/>
    </source>
</evidence>
<dbReference type="Gene3D" id="1.10.510.10">
    <property type="entry name" value="Transferase(Phosphotransferase) domain 1"/>
    <property type="match status" value="2"/>
</dbReference>
<feature type="compositionally biased region" description="Basic residues" evidence="9">
    <location>
        <begin position="358"/>
        <end position="368"/>
    </location>
</feature>
<dbReference type="Proteomes" id="UP000762676">
    <property type="component" value="Unassembled WGS sequence"/>
</dbReference>
<evidence type="ECO:0000313" key="11">
    <source>
        <dbReference type="EMBL" id="GFR62015.1"/>
    </source>
</evidence>
<evidence type="ECO:0000256" key="4">
    <source>
        <dbReference type="ARBA" id="ARBA00022741"/>
    </source>
</evidence>